<keyword evidence="3" id="KW-1185">Reference proteome</keyword>
<protein>
    <submittedName>
        <fullName evidence="2">Nucleotidyltransferase</fullName>
    </submittedName>
</protein>
<dbReference type="Proteomes" id="UP001264980">
    <property type="component" value="Unassembled WGS sequence"/>
</dbReference>
<dbReference type="InterPro" id="IPR043519">
    <property type="entry name" value="NT_sf"/>
</dbReference>
<name>A0ABU1R5A0_9BACT</name>
<gene>
    <name evidence="2" type="ORF">J2W84_005637</name>
</gene>
<dbReference type="InterPro" id="IPR002934">
    <property type="entry name" value="Polymerase_NTP_transf_dom"/>
</dbReference>
<sequence>MITFLSPGPLLCRAFASNSPTNGLEVDFKGGQDAGRRILRRLGEAKLDGQFGIFEKIAAMSIQELEAILRKERIFEEFGISRLGLFGSFARGEKYHDIDILLEQNMEYRTREKLKEKLQRILDIKVDLVPEKFADPIIVYRARQDLKYVTR</sequence>
<evidence type="ECO:0000259" key="1">
    <source>
        <dbReference type="Pfam" id="PF01909"/>
    </source>
</evidence>
<feature type="domain" description="Polymerase nucleotidyl transferase" evidence="1">
    <location>
        <begin position="76"/>
        <end position="135"/>
    </location>
</feature>
<comment type="caution">
    <text evidence="2">The sequence shown here is derived from an EMBL/GenBank/DDBJ whole genome shotgun (WGS) entry which is preliminary data.</text>
</comment>
<organism evidence="2 3">
    <name type="scientific">Dyadobacter fermentans</name>
    <dbReference type="NCBI Taxonomy" id="94254"/>
    <lineage>
        <taxon>Bacteria</taxon>
        <taxon>Pseudomonadati</taxon>
        <taxon>Bacteroidota</taxon>
        <taxon>Cytophagia</taxon>
        <taxon>Cytophagales</taxon>
        <taxon>Spirosomataceae</taxon>
        <taxon>Dyadobacter</taxon>
    </lineage>
</organism>
<dbReference type="EMBL" id="JAVDTI010000007">
    <property type="protein sequence ID" value="MDR6808573.1"/>
    <property type="molecule type" value="Genomic_DNA"/>
</dbReference>
<reference evidence="2 3" key="1">
    <citation type="submission" date="2023-07" db="EMBL/GenBank/DDBJ databases">
        <title>Sorghum-associated microbial communities from plants grown in Nebraska, USA.</title>
        <authorList>
            <person name="Schachtman D."/>
        </authorList>
    </citation>
    <scope>NUCLEOTIDE SEQUENCE [LARGE SCALE GENOMIC DNA]</scope>
    <source>
        <strain evidence="2 3">BE57</strain>
    </source>
</reference>
<accession>A0ABU1R5A0</accession>
<dbReference type="SUPFAM" id="SSF81301">
    <property type="entry name" value="Nucleotidyltransferase"/>
    <property type="match status" value="1"/>
</dbReference>
<evidence type="ECO:0000313" key="3">
    <source>
        <dbReference type="Proteomes" id="UP001264980"/>
    </source>
</evidence>
<dbReference type="RefSeq" id="WP_309990626.1">
    <property type="nucleotide sequence ID" value="NZ_JAVDTI010000007.1"/>
</dbReference>
<dbReference type="CDD" id="cd05403">
    <property type="entry name" value="NT_KNTase_like"/>
    <property type="match status" value="1"/>
</dbReference>
<dbReference type="Gene3D" id="3.30.460.10">
    <property type="entry name" value="Beta Polymerase, domain 2"/>
    <property type="match status" value="1"/>
</dbReference>
<proteinExistence type="predicted"/>
<dbReference type="Pfam" id="PF01909">
    <property type="entry name" value="NTP_transf_2"/>
    <property type="match status" value="1"/>
</dbReference>
<evidence type="ECO:0000313" key="2">
    <source>
        <dbReference type="EMBL" id="MDR6808573.1"/>
    </source>
</evidence>